<keyword evidence="3" id="KW-1185">Reference proteome</keyword>
<dbReference type="PROSITE" id="PS51464">
    <property type="entry name" value="SIS"/>
    <property type="match status" value="1"/>
</dbReference>
<dbReference type="CDD" id="cd05006">
    <property type="entry name" value="SIS_GmhA"/>
    <property type="match status" value="1"/>
</dbReference>
<sequence length="191" mass="19384">MSTLDQAFAAAAQLLTRCREDGALLAAMEKAHALCNVALGQRLPVLVCGNGGSMADALHLAGELTARFRRDRQGLPVIALGANPATLTAWSNDVGYASALAREVEAYGRPGGVVIGLSTSGNSANVVAAFEAARAGGLATVALTGEGGGRLASLADVLLAVPARDTAAIQQVHLVLYHVLCDRLEADLAGG</sequence>
<evidence type="ECO:0000259" key="1">
    <source>
        <dbReference type="PROSITE" id="PS51464"/>
    </source>
</evidence>
<dbReference type="PANTHER" id="PTHR30390">
    <property type="entry name" value="SEDOHEPTULOSE 7-PHOSPHATE ISOMERASE / DNAA INITIATOR-ASSOCIATING FACTOR FOR REPLICATION INITIATION"/>
    <property type="match status" value="1"/>
</dbReference>
<name>A0A1G7ZKE9_9PROT</name>
<dbReference type="Pfam" id="PF13580">
    <property type="entry name" value="SIS_2"/>
    <property type="match status" value="1"/>
</dbReference>
<dbReference type="GO" id="GO:0016853">
    <property type="term" value="F:isomerase activity"/>
    <property type="evidence" value="ECO:0007669"/>
    <property type="project" value="UniProtKB-KW"/>
</dbReference>
<dbReference type="RefSeq" id="WP_092617840.1">
    <property type="nucleotide sequence ID" value="NZ_FNCV01000004.1"/>
</dbReference>
<feature type="domain" description="SIS" evidence="1">
    <location>
        <begin position="35"/>
        <end position="186"/>
    </location>
</feature>
<evidence type="ECO:0000313" key="2">
    <source>
        <dbReference type="EMBL" id="SDH09057.1"/>
    </source>
</evidence>
<dbReference type="Gene3D" id="3.40.50.10490">
    <property type="entry name" value="Glucose-6-phosphate isomerase like protein, domain 1"/>
    <property type="match status" value="1"/>
</dbReference>
<proteinExistence type="predicted"/>
<gene>
    <name evidence="2" type="ORF">SAMN05421742_104133</name>
</gene>
<dbReference type="SUPFAM" id="SSF53697">
    <property type="entry name" value="SIS domain"/>
    <property type="match status" value="1"/>
</dbReference>
<dbReference type="AlphaFoldDB" id="A0A1G7ZKE9"/>
<dbReference type="InterPro" id="IPR001347">
    <property type="entry name" value="SIS_dom"/>
</dbReference>
<keyword evidence="2" id="KW-0413">Isomerase</keyword>
<dbReference type="InterPro" id="IPR035461">
    <property type="entry name" value="GmhA/DiaA"/>
</dbReference>
<dbReference type="InterPro" id="IPR050099">
    <property type="entry name" value="SIS_GmhA/DiaA_subfam"/>
</dbReference>
<dbReference type="OrthoDB" id="9810929at2"/>
<dbReference type="PANTHER" id="PTHR30390:SF6">
    <property type="entry name" value="DNAA INITIATOR-ASSOCIATING PROTEIN DIAA"/>
    <property type="match status" value="1"/>
</dbReference>
<evidence type="ECO:0000313" key="3">
    <source>
        <dbReference type="Proteomes" id="UP000217076"/>
    </source>
</evidence>
<organism evidence="2 3">
    <name type="scientific">Roseospirillum parvum</name>
    <dbReference type="NCBI Taxonomy" id="83401"/>
    <lineage>
        <taxon>Bacteria</taxon>
        <taxon>Pseudomonadati</taxon>
        <taxon>Pseudomonadota</taxon>
        <taxon>Alphaproteobacteria</taxon>
        <taxon>Rhodospirillales</taxon>
        <taxon>Rhodospirillaceae</taxon>
        <taxon>Roseospirillum</taxon>
    </lineage>
</organism>
<dbReference type="Proteomes" id="UP000217076">
    <property type="component" value="Unassembled WGS sequence"/>
</dbReference>
<dbReference type="GO" id="GO:1901135">
    <property type="term" value="P:carbohydrate derivative metabolic process"/>
    <property type="evidence" value="ECO:0007669"/>
    <property type="project" value="InterPro"/>
</dbReference>
<protein>
    <submittedName>
        <fullName evidence="2">D-sedoheptulose 7-phosphate isomerase</fullName>
    </submittedName>
</protein>
<reference evidence="3" key="1">
    <citation type="submission" date="2016-10" db="EMBL/GenBank/DDBJ databases">
        <authorList>
            <person name="Varghese N."/>
            <person name="Submissions S."/>
        </authorList>
    </citation>
    <scope>NUCLEOTIDE SEQUENCE [LARGE SCALE GENOMIC DNA]</scope>
    <source>
        <strain evidence="3">930I</strain>
    </source>
</reference>
<accession>A0A1G7ZKE9</accession>
<dbReference type="STRING" id="83401.SAMN05421742_104133"/>
<dbReference type="GO" id="GO:0097367">
    <property type="term" value="F:carbohydrate derivative binding"/>
    <property type="evidence" value="ECO:0007669"/>
    <property type="project" value="InterPro"/>
</dbReference>
<dbReference type="InterPro" id="IPR046348">
    <property type="entry name" value="SIS_dom_sf"/>
</dbReference>
<dbReference type="EMBL" id="FNCV01000004">
    <property type="protein sequence ID" value="SDH09057.1"/>
    <property type="molecule type" value="Genomic_DNA"/>
</dbReference>